<dbReference type="AlphaFoldDB" id="A0A0G0Z3F4"/>
<reference evidence="3 4" key="1">
    <citation type="journal article" date="2015" name="Nature">
        <title>rRNA introns, odd ribosomes, and small enigmatic genomes across a large radiation of phyla.</title>
        <authorList>
            <person name="Brown C.T."/>
            <person name="Hug L.A."/>
            <person name="Thomas B.C."/>
            <person name="Sharon I."/>
            <person name="Castelle C.J."/>
            <person name="Singh A."/>
            <person name="Wilkins M.J."/>
            <person name="Williams K.H."/>
            <person name="Banfield J.F."/>
        </authorList>
    </citation>
    <scope>NUCLEOTIDE SEQUENCE [LARGE SCALE GENOMIC DNA]</scope>
</reference>
<dbReference type="Proteomes" id="UP000033854">
    <property type="component" value="Unassembled WGS sequence"/>
</dbReference>
<evidence type="ECO:0000313" key="3">
    <source>
        <dbReference type="EMBL" id="KKS43267.1"/>
    </source>
</evidence>
<dbReference type="Pfam" id="PF00239">
    <property type="entry name" value="Resolvase"/>
    <property type="match status" value="1"/>
</dbReference>
<name>A0A0G0Z3F4_9BACT</name>
<comment type="caution">
    <text evidence="3">The sequence shown here is derived from an EMBL/GenBank/DDBJ whole genome shotgun (WGS) entry which is preliminary data.</text>
</comment>
<dbReference type="PROSITE" id="PS51736">
    <property type="entry name" value="RECOMBINASES_3"/>
    <property type="match status" value="1"/>
</dbReference>
<organism evidence="3 4">
    <name type="scientific">Candidatus Collierbacteria bacterium GW2011_GWA2_42_17</name>
    <dbReference type="NCBI Taxonomy" id="1618378"/>
    <lineage>
        <taxon>Bacteria</taxon>
        <taxon>Candidatus Collieribacteriota</taxon>
    </lineage>
</organism>
<dbReference type="GO" id="GO:0003677">
    <property type="term" value="F:DNA binding"/>
    <property type="evidence" value="ECO:0007669"/>
    <property type="project" value="InterPro"/>
</dbReference>
<dbReference type="SUPFAM" id="SSF53041">
    <property type="entry name" value="Resolvase-like"/>
    <property type="match status" value="1"/>
</dbReference>
<dbReference type="InterPro" id="IPR036162">
    <property type="entry name" value="Resolvase-like_N_sf"/>
</dbReference>
<dbReference type="SMART" id="SM00857">
    <property type="entry name" value="Resolvase"/>
    <property type="match status" value="1"/>
</dbReference>
<dbReference type="InterPro" id="IPR050639">
    <property type="entry name" value="SSR_resolvase"/>
</dbReference>
<dbReference type="PANTHER" id="PTHR30461">
    <property type="entry name" value="DNA-INVERTASE FROM LAMBDOID PROPHAGE"/>
    <property type="match status" value="1"/>
</dbReference>
<evidence type="ECO:0000259" key="1">
    <source>
        <dbReference type="PROSITE" id="PS51736"/>
    </source>
</evidence>
<proteinExistence type="predicted"/>
<gene>
    <name evidence="3" type="ORF">UV06_C0001G0001</name>
</gene>
<dbReference type="InterPro" id="IPR006119">
    <property type="entry name" value="Resolv_N"/>
</dbReference>
<dbReference type="CDD" id="cd00338">
    <property type="entry name" value="Ser_Recombinase"/>
    <property type="match status" value="1"/>
</dbReference>
<feature type="domain" description="Resolvase/invertase-type recombinase catalytic" evidence="1">
    <location>
        <begin position="12"/>
        <end position="158"/>
    </location>
</feature>
<accession>A0A0G0Z3F4</accession>
<protein>
    <submittedName>
        <fullName evidence="3">Recombinase</fullName>
    </submittedName>
</protein>
<dbReference type="GO" id="GO:0000150">
    <property type="term" value="F:DNA strand exchange activity"/>
    <property type="evidence" value="ECO:0007669"/>
    <property type="project" value="InterPro"/>
</dbReference>
<evidence type="ECO:0000313" key="4">
    <source>
        <dbReference type="Proteomes" id="UP000033854"/>
    </source>
</evidence>
<dbReference type="PANTHER" id="PTHR30461:SF23">
    <property type="entry name" value="DNA RECOMBINASE-RELATED"/>
    <property type="match status" value="1"/>
</dbReference>
<dbReference type="PROSITE" id="PS51737">
    <property type="entry name" value="RECOMBINASE_DNA_BIND"/>
    <property type="match status" value="1"/>
</dbReference>
<dbReference type="InterPro" id="IPR011109">
    <property type="entry name" value="DNA_bind_recombinase_dom"/>
</dbReference>
<sequence length="291" mass="33359">MGNLWLNECMTKYIAYCRKSTDEKDRQVLSIEAQITELKEFAKREKLHIVETLVESKTAKEPGRLVFQQMMKLLESGKANAILSWHPDRLARNSVDGGQIIYLVDTGVITDLKFPSFWFENTPQGKFMLNIAFGQSKYYVDNLSENVKRGNRQKLRNGVWPNKAPLGYKNIVENKSIDIDPEEAKVVRKAFEMFADGKYSFIHIARFMAQGGITSALGKPLKIDQIKSMLKKKFYIGTMQFNGEEFPASHPTFISKQLFERVQSNIQKFSRPRETSHDFAFSGLMRCGECG</sequence>
<evidence type="ECO:0000259" key="2">
    <source>
        <dbReference type="PROSITE" id="PS51737"/>
    </source>
</evidence>
<dbReference type="Gene3D" id="3.40.50.1390">
    <property type="entry name" value="Resolvase, N-terminal catalytic domain"/>
    <property type="match status" value="1"/>
</dbReference>
<dbReference type="Pfam" id="PF07508">
    <property type="entry name" value="Recombinase"/>
    <property type="match status" value="1"/>
</dbReference>
<dbReference type="PATRIC" id="fig|1618378.3.peg.1"/>
<feature type="domain" description="Recombinase" evidence="2">
    <location>
        <begin position="165"/>
        <end position="275"/>
    </location>
</feature>
<dbReference type="InterPro" id="IPR038109">
    <property type="entry name" value="DNA_bind_recomb_sf"/>
</dbReference>
<dbReference type="Gene3D" id="3.90.1750.20">
    <property type="entry name" value="Putative Large Serine Recombinase, Chain B, Domain 2"/>
    <property type="match status" value="1"/>
</dbReference>
<dbReference type="EMBL" id="LCDA01000001">
    <property type="protein sequence ID" value="KKS43267.1"/>
    <property type="molecule type" value="Genomic_DNA"/>
</dbReference>
<feature type="non-terminal residue" evidence="3">
    <location>
        <position position="291"/>
    </location>
</feature>